<evidence type="ECO:0000313" key="2">
    <source>
        <dbReference type="EMBL" id="CAK5272722.1"/>
    </source>
</evidence>
<organism evidence="2 3">
    <name type="scientific">Mycena citricolor</name>
    <dbReference type="NCBI Taxonomy" id="2018698"/>
    <lineage>
        <taxon>Eukaryota</taxon>
        <taxon>Fungi</taxon>
        <taxon>Dikarya</taxon>
        <taxon>Basidiomycota</taxon>
        <taxon>Agaricomycotina</taxon>
        <taxon>Agaricomycetes</taxon>
        <taxon>Agaricomycetidae</taxon>
        <taxon>Agaricales</taxon>
        <taxon>Marasmiineae</taxon>
        <taxon>Mycenaceae</taxon>
        <taxon>Mycena</taxon>
    </lineage>
</organism>
<name>A0AAD2HBT8_9AGAR</name>
<feature type="region of interest" description="Disordered" evidence="1">
    <location>
        <begin position="114"/>
        <end position="216"/>
    </location>
</feature>
<sequence>TCRCISARFIPTSHSHTLITFHDQIMSATTNTNMTNNNSDAPNTKVSIGTKFKGGAKVAQGLGDTIRGTTMGAIDAVERRDSAANDEMGLAGARVNNGPGESLQGWGSGINGANPEATTNATGFAPPKGAEYAQNSTTNAPSDLGRGPNAYSGNNTNQPPTYPAGGPPVHDYKSADGGAMGYTSPTQMGNRPQNDVGESEYEARREAGAGNGASYQ</sequence>
<gene>
    <name evidence="2" type="ORF">MYCIT1_LOCUS18581</name>
</gene>
<proteinExistence type="predicted"/>
<feature type="non-terminal residue" evidence="2">
    <location>
        <position position="1"/>
    </location>
</feature>
<keyword evidence="3" id="KW-1185">Reference proteome</keyword>
<dbReference type="Proteomes" id="UP001295794">
    <property type="component" value="Unassembled WGS sequence"/>
</dbReference>
<reference evidence="2" key="1">
    <citation type="submission" date="2023-11" db="EMBL/GenBank/DDBJ databases">
        <authorList>
            <person name="De Vega J J."/>
            <person name="De Vega J J."/>
        </authorList>
    </citation>
    <scope>NUCLEOTIDE SEQUENCE</scope>
</reference>
<evidence type="ECO:0000256" key="1">
    <source>
        <dbReference type="SAM" id="MobiDB-lite"/>
    </source>
</evidence>
<accession>A0AAD2HBT8</accession>
<comment type="caution">
    <text evidence="2">The sequence shown here is derived from an EMBL/GenBank/DDBJ whole genome shotgun (WGS) entry which is preliminary data.</text>
</comment>
<dbReference type="AlphaFoldDB" id="A0AAD2HBT8"/>
<protein>
    <submittedName>
        <fullName evidence="2">Uncharacterized protein</fullName>
    </submittedName>
</protein>
<evidence type="ECO:0000313" key="3">
    <source>
        <dbReference type="Proteomes" id="UP001295794"/>
    </source>
</evidence>
<dbReference type="EMBL" id="CAVNYO010000184">
    <property type="protein sequence ID" value="CAK5272722.1"/>
    <property type="molecule type" value="Genomic_DNA"/>
</dbReference>
<feature type="compositionally biased region" description="Polar residues" evidence="1">
    <location>
        <begin position="183"/>
        <end position="193"/>
    </location>
</feature>